<dbReference type="EC" id="2.3.2.30" evidence="7"/>
<evidence type="ECO:0000256" key="1">
    <source>
        <dbReference type="ARBA" id="ARBA00005189"/>
    </source>
</evidence>
<proteinExistence type="inferred from homology"/>
<dbReference type="Pfam" id="PF19576">
    <property type="entry name" value="Acyltransf_2"/>
    <property type="match status" value="1"/>
</dbReference>
<comment type="function">
    <text evidence="9">Catalyzes the first step in the biosynthesis of ornithine lipids, which are phosphorus-free membrane lipids. Catalyzes the 3-hydroxyacyl-acyl carrier protein-dependent acylation of ornithine to form lyso-ornithine lipid (LOL).</text>
</comment>
<accession>A0A9E8HNQ5</accession>
<dbReference type="GO" id="GO:0006629">
    <property type="term" value="P:lipid metabolic process"/>
    <property type="evidence" value="ECO:0007669"/>
    <property type="project" value="UniProtKB-KW"/>
</dbReference>
<protein>
    <recommendedName>
        <fullName evidence="8">L-ornithine N(alpha)-acyltransferase</fullName>
        <ecNumber evidence="7">2.3.2.30</ecNumber>
    </recommendedName>
</protein>
<keyword evidence="3" id="KW-0808">Transferase</keyword>
<comment type="pathway">
    <text evidence="1">Lipid metabolism.</text>
</comment>
<dbReference type="RefSeq" id="WP_251812058.1">
    <property type="nucleotide sequence ID" value="NZ_CP101527.1"/>
</dbReference>
<gene>
    <name evidence="13" type="ORF">NNL22_06900</name>
</gene>
<dbReference type="InterPro" id="IPR045746">
    <property type="entry name" value="ACT14924-like_Acyltransf_dom"/>
</dbReference>
<organism evidence="13 14">
    <name type="scientific">Alkalimarinus sediminis</name>
    <dbReference type="NCBI Taxonomy" id="1632866"/>
    <lineage>
        <taxon>Bacteria</taxon>
        <taxon>Pseudomonadati</taxon>
        <taxon>Pseudomonadota</taxon>
        <taxon>Gammaproteobacteria</taxon>
        <taxon>Alteromonadales</taxon>
        <taxon>Alteromonadaceae</taxon>
        <taxon>Alkalimarinus</taxon>
    </lineage>
</organism>
<dbReference type="PANTHER" id="PTHR37323:SF1">
    <property type="entry name" value="L-ORNITHINE N(ALPHA)-ACYLTRANSFERASE"/>
    <property type="match status" value="1"/>
</dbReference>
<dbReference type="KEGG" id="asem:NNL22_06900"/>
<evidence type="ECO:0000256" key="5">
    <source>
        <dbReference type="ARBA" id="ARBA00023315"/>
    </source>
</evidence>
<dbReference type="AlphaFoldDB" id="A0A9E8HNQ5"/>
<evidence type="ECO:0000256" key="3">
    <source>
        <dbReference type="ARBA" id="ARBA00022679"/>
    </source>
</evidence>
<dbReference type="SUPFAM" id="SSF69593">
    <property type="entry name" value="Glycerol-3-phosphate (1)-acyltransferase"/>
    <property type="match status" value="1"/>
</dbReference>
<name>A0A9E8HNQ5_9ALTE</name>
<evidence type="ECO:0000256" key="7">
    <source>
        <dbReference type="ARBA" id="ARBA00039058"/>
    </source>
</evidence>
<keyword evidence="5 13" id="KW-0012">Acyltransferase</keyword>
<dbReference type="EMBL" id="CP101527">
    <property type="protein sequence ID" value="UZW76306.1"/>
    <property type="molecule type" value="Genomic_DNA"/>
</dbReference>
<evidence type="ECO:0000256" key="2">
    <source>
        <dbReference type="ARBA" id="ARBA00022516"/>
    </source>
</evidence>
<evidence type="ECO:0000256" key="6">
    <source>
        <dbReference type="ARBA" id="ARBA00038095"/>
    </source>
</evidence>
<feature type="domain" description="Putative acyltransferase ACT14924-like acyltransferase" evidence="12">
    <location>
        <begin position="79"/>
        <end position="286"/>
    </location>
</feature>
<evidence type="ECO:0000256" key="4">
    <source>
        <dbReference type="ARBA" id="ARBA00023098"/>
    </source>
</evidence>
<evidence type="ECO:0000256" key="9">
    <source>
        <dbReference type="ARBA" id="ARBA00045724"/>
    </source>
</evidence>
<comment type="catalytic activity">
    <reaction evidence="10">
        <text>a (3R)-hydroxyacyl-[ACP] + L-ornithine = a lyso-ornithine lipid + holo-[ACP] + H(+)</text>
        <dbReference type="Rhea" id="RHEA:20633"/>
        <dbReference type="Rhea" id="RHEA-COMP:9685"/>
        <dbReference type="Rhea" id="RHEA-COMP:9945"/>
        <dbReference type="ChEBI" id="CHEBI:15378"/>
        <dbReference type="ChEBI" id="CHEBI:46911"/>
        <dbReference type="ChEBI" id="CHEBI:64479"/>
        <dbReference type="ChEBI" id="CHEBI:78827"/>
        <dbReference type="ChEBI" id="CHEBI:138482"/>
        <dbReference type="EC" id="2.3.2.30"/>
    </reaction>
    <physiologicalReaction direction="left-to-right" evidence="10">
        <dbReference type="Rhea" id="RHEA:20634"/>
    </physiologicalReaction>
</comment>
<sequence length="648" mass="72568">MSFERLLATNDSEFQTRIATDKADNKRTSLLNDGFEKLAESNSTFFGDFIKSHPHLQGIEFVEQILEHFQFSFQTPWKEKESIPTDGRVVIISNHPLGTLDAAALYKLVSDVRPDVKVIVEDGKTLPDDLESSPLASIVLPYQMNANPQSADGLASSEVGQDVNKAAYEFLASEGALIIFPCQDVSRIRPTGISDPKWRDDFLCLAKLAQAPILPVFIDATNSALFYGLSAIYKPLSSFLLVPEMYKQNRKSVSIRVGDLITHETFNQSGLPFKTQVKLFKKHVYKIGKGKKGIWPTQSAVAHPESRKTLKQLVSSQTHLGETNDGKQIYLYQKSGSCAALREIGRLREIAFRAVGEGTGQRRDIDRYDSIYSQLVLWDEKNLEIVGAYRLAEARNIIKGKGVDGLYSASLFDYDEAIIPILEQGAELGRSFVQPKYWGKRSLDYLWYGIGSFLSNKPDVRYLFGPVSLSNDMPKAAKDLMVYFFSMYFGQPEHQQAFLKNSGCLDVESGTPIRHISKLAHSKHPYNLSSDLIDSLKGNFSGDDYKNDFRTLKNIMSNMGCSIPTLFKQYSELCEPGGLVFLDFGVDAGFGECIDGLVMVDVTKIKQKKRTRYITENSFEKQNDRLNPSMISYSKGQSVSTESTAKEI</sequence>
<dbReference type="PANTHER" id="PTHR37323">
    <property type="entry name" value="GCN5-RELATED N-ACETYLTRANSFERASE"/>
    <property type="match status" value="1"/>
</dbReference>
<keyword evidence="14" id="KW-1185">Reference proteome</keyword>
<dbReference type="GO" id="GO:0043810">
    <property type="term" value="F:ornithine-acyl [acyl carrier protein] N-acyltransferase activity"/>
    <property type="evidence" value="ECO:0007669"/>
    <property type="project" value="UniProtKB-EC"/>
</dbReference>
<evidence type="ECO:0000256" key="8">
    <source>
        <dbReference type="ARBA" id="ARBA00039866"/>
    </source>
</evidence>
<evidence type="ECO:0000313" key="14">
    <source>
        <dbReference type="Proteomes" id="UP001164472"/>
    </source>
</evidence>
<keyword evidence="4" id="KW-0443">Lipid metabolism</keyword>
<dbReference type="SUPFAM" id="SSF55729">
    <property type="entry name" value="Acyl-CoA N-acyltransferases (Nat)"/>
    <property type="match status" value="1"/>
</dbReference>
<dbReference type="Proteomes" id="UP001164472">
    <property type="component" value="Chromosome"/>
</dbReference>
<evidence type="ECO:0000256" key="11">
    <source>
        <dbReference type="SAM" id="MobiDB-lite"/>
    </source>
</evidence>
<reference evidence="13" key="1">
    <citation type="submission" date="2022-07" db="EMBL/GenBank/DDBJ databases">
        <title>Alkalimarinus sp. nov., isolated from gut of a Alitta virens.</title>
        <authorList>
            <person name="Yang A.I."/>
            <person name="Shin N.-R."/>
        </authorList>
    </citation>
    <scope>NUCLEOTIDE SEQUENCE</scope>
    <source>
        <strain evidence="13">FA028</strain>
    </source>
</reference>
<dbReference type="InterPro" id="IPR052351">
    <property type="entry name" value="Ornithine_N-alpha-AT"/>
</dbReference>
<dbReference type="Pfam" id="PF13444">
    <property type="entry name" value="Acetyltransf_5"/>
    <property type="match status" value="1"/>
</dbReference>
<feature type="region of interest" description="Disordered" evidence="11">
    <location>
        <begin position="628"/>
        <end position="648"/>
    </location>
</feature>
<comment type="similarity">
    <text evidence="6">Belongs to the acetyltransferase family. OlsB subfamily.</text>
</comment>
<dbReference type="InterPro" id="IPR016181">
    <property type="entry name" value="Acyl_CoA_acyltransferase"/>
</dbReference>
<keyword evidence="2" id="KW-0444">Lipid biosynthesis</keyword>
<evidence type="ECO:0000256" key="10">
    <source>
        <dbReference type="ARBA" id="ARBA00047785"/>
    </source>
</evidence>
<evidence type="ECO:0000313" key="13">
    <source>
        <dbReference type="EMBL" id="UZW76306.1"/>
    </source>
</evidence>
<evidence type="ECO:0000259" key="12">
    <source>
        <dbReference type="Pfam" id="PF19576"/>
    </source>
</evidence>